<dbReference type="Proteomes" id="UP000515728">
    <property type="component" value="Chromosome"/>
</dbReference>
<dbReference type="InterPro" id="IPR001789">
    <property type="entry name" value="Sig_transdc_resp-reg_receiver"/>
</dbReference>
<evidence type="ECO:0000256" key="1">
    <source>
        <dbReference type="ARBA" id="ARBA00022553"/>
    </source>
</evidence>
<dbReference type="GO" id="GO:0003677">
    <property type="term" value="F:DNA binding"/>
    <property type="evidence" value="ECO:0007669"/>
    <property type="project" value="UniProtKB-KW"/>
</dbReference>
<protein>
    <submittedName>
        <fullName evidence="6">Response regulator transcription factor</fullName>
    </submittedName>
</protein>
<evidence type="ECO:0000256" key="3">
    <source>
        <dbReference type="PROSITE-ProRule" id="PRU00169"/>
    </source>
</evidence>
<dbReference type="PROSITE" id="PS50043">
    <property type="entry name" value="HTH_LUXR_2"/>
    <property type="match status" value="1"/>
</dbReference>
<dbReference type="SMART" id="SM00448">
    <property type="entry name" value="REC"/>
    <property type="match status" value="1"/>
</dbReference>
<accession>A0A7G7MBR6</accession>
<dbReference type="InterPro" id="IPR058245">
    <property type="entry name" value="NreC/VraR/RcsB-like_REC"/>
</dbReference>
<feature type="domain" description="Response regulatory" evidence="5">
    <location>
        <begin position="23"/>
        <end position="143"/>
    </location>
</feature>
<feature type="modified residue" description="4-aspartylphosphate" evidence="3">
    <location>
        <position position="78"/>
    </location>
</feature>
<dbReference type="GO" id="GO:0000160">
    <property type="term" value="P:phosphorelay signal transduction system"/>
    <property type="evidence" value="ECO:0007669"/>
    <property type="project" value="InterPro"/>
</dbReference>
<evidence type="ECO:0000313" key="6">
    <source>
        <dbReference type="EMBL" id="QNG50227.1"/>
    </source>
</evidence>
<dbReference type="InterPro" id="IPR011006">
    <property type="entry name" value="CheY-like_superfamily"/>
</dbReference>
<dbReference type="PANTHER" id="PTHR43214:SF42">
    <property type="entry name" value="TRANSCRIPTIONAL REGULATORY PROTEIN DESR"/>
    <property type="match status" value="1"/>
</dbReference>
<dbReference type="Gene3D" id="3.40.50.2300">
    <property type="match status" value="1"/>
</dbReference>
<dbReference type="KEGG" id="ppel:H6H00_18435"/>
<reference evidence="6 7" key="1">
    <citation type="submission" date="2020-08" db="EMBL/GenBank/DDBJ databases">
        <authorList>
            <person name="Mo P."/>
        </authorList>
    </citation>
    <scope>NUCLEOTIDE SEQUENCE [LARGE SCALE GENOMIC DNA]</scope>
    <source>
        <strain evidence="6 7">CGMCC 4.1532</strain>
    </source>
</reference>
<dbReference type="RefSeq" id="WP_185716989.1">
    <property type="nucleotide sequence ID" value="NZ_BAAAWI010000001.1"/>
</dbReference>
<evidence type="ECO:0000256" key="2">
    <source>
        <dbReference type="ARBA" id="ARBA00023125"/>
    </source>
</evidence>
<keyword evidence="2" id="KW-0238">DNA-binding</keyword>
<dbReference type="PROSITE" id="PS00622">
    <property type="entry name" value="HTH_LUXR_1"/>
    <property type="match status" value="1"/>
</dbReference>
<gene>
    <name evidence="6" type="ORF">H6H00_18435</name>
</gene>
<dbReference type="CDD" id="cd06170">
    <property type="entry name" value="LuxR_C_like"/>
    <property type="match status" value="1"/>
</dbReference>
<dbReference type="GO" id="GO:0006355">
    <property type="term" value="P:regulation of DNA-templated transcription"/>
    <property type="evidence" value="ECO:0007669"/>
    <property type="project" value="InterPro"/>
</dbReference>
<name>A0A7G7MBR6_9PSEU</name>
<dbReference type="InterPro" id="IPR039420">
    <property type="entry name" value="WalR-like"/>
</dbReference>
<dbReference type="InterPro" id="IPR016032">
    <property type="entry name" value="Sig_transdc_resp-reg_C-effctor"/>
</dbReference>
<evidence type="ECO:0000313" key="7">
    <source>
        <dbReference type="Proteomes" id="UP000515728"/>
    </source>
</evidence>
<keyword evidence="7" id="KW-1185">Reference proteome</keyword>
<evidence type="ECO:0000259" key="5">
    <source>
        <dbReference type="PROSITE" id="PS50110"/>
    </source>
</evidence>
<dbReference type="SMART" id="SM00421">
    <property type="entry name" value="HTH_LUXR"/>
    <property type="match status" value="1"/>
</dbReference>
<dbReference type="Pfam" id="PF00072">
    <property type="entry name" value="Response_reg"/>
    <property type="match status" value="1"/>
</dbReference>
<proteinExistence type="predicted"/>
<organism evidence="6 7">
    <name type="scientific">Pseudonocardia petroleophila</name>
    <dbReference type="NCBI Taxonomy" id="37331"/>
    <lineage>
        <taxon>Bacteria</taxon>
        <taxon>Bacillati</taxon>
        <taxon>Actinomycetota</taxon>
        <taxon>Actinomycetes</taxon>
        <taxon>Pseudonocardiales</taxon>
        <taxon>Pseudonocardiaceae</taxon>
        <taxon>Pseudonocardia</taxon>
    </lineage>
</organism>
<dbReference type="EMBL" id="CP060131">
    <property type="protein sequence ID" value="QNG50227.1"/>
    <property type="molecule type" value="Genomic_DNA"/>
</dbReference>
<dbReference type="InterPro" id="IPR000792">
    <property type="entry name" value="Tscrpt_reg_LuxR_C"/>
</dbReference>
<dbReference type="PRINTS" id="PR00038">
    <property type="entry name" value="HTHLUXR"/>
</dbReference>
<dbReference type="CDD" id="cd17535">
    <property type="entry name" value="REC_NarL-like"/>
    <property type="match status" value="1"/>
</dbReference>
<evidence type="ECO:0000259" key="4">
    <source>
        <dbReference type="PROSITE" id="PS50043"/>
    </source>
</evidence>
<keyword evidence="1 3" id="KW-0597">Phosphoprotein</keyword>
<sequence>MIRPAQRQATDPARMYFEEGRLTAVLVDDHELVLEGLQRALARDAIDVVGAFLDGDGALEFLAGEMAAHTRLDLVVVDLRLGGRSGIGLVEDVIRLRPDVRIAMLTSFEDRVAAVAAVQAGAKGFFLKDSSCGELSAGLRRVAEGHLVIDSRLAQAVLGGDPNFRFTEHELSIVALVADGMTNRQIGEEMHLSSYTVKEYLSRVMRKLGTATRAETVVRAVREGLLPEKYPGQNWED</sequence>
<dbReference type="SUPFAM" id="SSF52172">
    <property type="entry name" value="CheY-like"/>
    <property type="match status" value="1"/>
</dbReference>
<feature type="domain" description="HTH luxR-type" evidence="4">
    <location>
        <begin position="159"/>
        <end position="224"/>
    </location>
</feature>
<dbReference type="AlphaFoldDB" id="A0A7G7MBR6"/>
<dbReference type="Pfam" id="PF00196">
    <property type="entry name" value="GerE"/>
    <property type="match status" value="1"/>
</dbReference>
<dbReference type="SUPFAM" id="SSF46894">
    <property type="entry name" value="C-terminal effector domain of the bipartite response regulators"/>
    <property type="match status" value="1"/>
</dbReference>
<dbReference type="PROSITE" id="PS50110">
    <property type="entry name" value="RESPONSE_REGULATORY"/>
    <property type="match status" value="1"/>
</dbReference>
<dbReference type="PANTHER" id="PTHR43214">
    <property type="entry name" value="TWO-COMPONENT RESPONSE REGULATOR"/>
    <property type="match status" value="1"/>
</dbReference>